<dbReference type="Pfam" id="PF01649">
    <property type="entry name" value="Ribosomal_S20p"/>
    <property type="match status" value="1"/>
</dbReference>
<proteinExistence type="inferred from homology"/>
<evidence type="ECO:0000313" key="9">
    <source>
        <dbReference type="EMBL" id="HHS52797.1"/>
    </source>
</evidence>
<dbReference type="NCBIfam" id="TIGR00029">
    <property type="entry name" value="S20"/>
    <property type="match status" value="1"/>
</dbReference>
<organism evidence="9">
    <name type="scientific">candidate division WOR-3 bacterium</name>
    <dbReference type="NCBI Taxonomy" id="2052148"/>
    <lineage>
        <taxon>Bacteria</taxon>
        <taxon>Bacteria division WOR-3</taxon>
    </lineage>
</organism>
<dbReference type="GO" id="GO:0015935">
    <property type="term" value="C:small ribosomal subunit"/>
    <property type="evidence" value="ECO:0007669"/>
    <property type="project" value="TreeGrafter"/>
</dbReference>
<evidence type="ECO:0000256" key="6">
    <source>
        <dbReference type="ARBA" id="ARBA00035136"/>
    </source>
</evidence>
<dbReference type="EMBL" id="DTLI01000193">
    <property type="protein sequence ID" value="HHS52797.1"/>
    <property type="molecule type" value="Genomic_DNA"/>
</dbReference>
<evidence type="ECO:0000256" key="5">
    <source>
        <dbReference type="ARBA" id="ARBA00023274"/>
    </source>
</evidence>
<evidence type="ECO:0000256" key="3">
    <source>
        <dbReference type="ARBA" id="ARBA00022884"/>
    </source>
</evidence>
<dbReference type="SUPFAM" id="SSF46992">
    <property type="entry name" value="Ribosomal protein S20"/>
    <property type="match status" value="1"/>
</dbReference>
<dbReference type="PANTHER" id="PTHR33398:SF1">
    <property type="entry name" value="SMALL RIBOSOMAL SUBUNIT PROTEIN BS20C"/>
    <property type="match status" value="1"/>
</dbReference>
<dbReference type="Gene3D" id="1.20.58.110">
    <property type="entry name" value="Ribosomal protein S20"/>
    <property type="match status" value="1"/>
</dbReference>
<name>A0A7C6EBK0_UNCW3</name>
<evidence type="ECO:0000256" key="2">
    <source>
        <dbReference type="ARBA" id="ARBA00022730"/>
    </source>
</evidence>
<dbReference type="GO" id="GO:0006412">
    <property type="term" value="P:translation"/>
    <property type="evidence" value="ECO:0007669"/>
    <property type="project" value="UniProtKB-UniRule"/>
</dbReference>
<keyword evidence="4 7" id="KW-0689">Ribosomal protein</keyword>
<evidence type="ECO:0000256" key="8">
    <source>
        <dbReference type="SAM" id="MobiDB-lite"/>
    </source>
</evidence>
<evidence type="ECO:0000256" key="1">
    <source>
        <dbReference type="ARBA" id="ARBA00007634"/>
    </source>
</evidence>
<reference evidence="9" key="1">
    <citation type="journal article" date="2020" name="mSystems">
        <title>Genome- and Community-Level Interaction Insights into Carbon Utilization and Element Cycling Functions of Hydrothermarchaeota in Hydrothermal Sediment.</title>
        <authorList>
            <person name="Zhou Z."/>
            <person name="Liu Y."/>
            <person name="Xu W."/>
            <person name="Pan J."/>
            <person name="Luo Z.H."/>
            <person name="Li M."/>
        </authorList>
    </citation>
    <scope>NUCLEOTIDE SEQUENCE [LARGE SCALE GENOMIC DNA]</scope>
    <source>
        <strain evidence="9">SpSt-876</strain>
    </source>
</reference>
<keyword evidence="3 7" id="KW-0694">RNA-binding</keyword>
<comment type="caution">
    <text evidence="9">The sequence shown here is derived from an EMBL/GenBank/DDBJ whole genome shotgun (WGS) entry which is preliminary data.</text>
</comment>
<dbReference type="InterPro" id="IPR036510">
    <property type="entry name" value="Ribosomal_bS20_sf"/>
</dbReference>
<protein>
    <recommendedName>
        <fullName evidence="6 7">Small ribosomal subunit protein bS20</fullName>
    </recommendedName>
</protein>
<gene>
    <name evidence="7 9" type="primary">rpsT</name>
    <name evidence="9" type="ORF">ENW73_08080</name>
</gene>
<dbReference type="AlphaFoldDB" id="A0A7C6EBK0"/>
<keyword evidence="5 7" id="KW-0687">Ribonucleoprotein</keyword>
<evidence type="ECO:0000256" key="7">
    <source>
        <dbReference type="HAMAP-Rule" id="MF_00500"/>
    </source>
</evidence>
<feature type="region of interest" description="Disordered" evidence="8">
    <location>
        <begin position="1"/>
        <end position="25"/>
    </location>
</feature>
<sequence>MAKKSISAKKRARQAERRRQHNRRRKLLLKKTIKELKATKSKEAAEPIFKKAQSLIDKMAQKGIIHKNKAARLKSQLTACMKKL</sequence>
<dbReference type="InterPro" id="IPR002583">
    <property type="entry name" value="Ribosomal_bS20"/>
</dbReference>
<evidence type="ECO:0000256" key="4">
    <source>
        <dbReference type="ARBA" id="ARBA00022980"/>
    </source>
</evidence>
<dbReference type="GO" id="GO:0070181">
    <property type="term" value="F:small ribosomal subunit rRNA binding"/>
    <property type="evidence" value="ECO:0007669"/>
    <property type="project" value="TreeGrafter"/>
</dbReference>
<keyword evidence="2 7" id="KW-0699">rRNA-binding</keyword>
<accession>A0A7C6EBK0</accession>
<comment type="function">
    <text evidence="7">Binds directly to 16S ribosomal RNA.</text>
</comment>
<comment type="similarity">
    <text evidence="1 7">Belongs to the bacterial ribosomal protein bS20 family.</text>
</comment>
<dbReference type="HAMAP" id="MF_00500">
    <property type="entry name" value="Ribosomal_bS20"/>
    <property type="match status" value="1"/>
</dbReference>
<dbReference type="GO" id="GO:0005829">
    <property type="term" value="C:cytosol"/>
    <property type="evidence" value="ECO:0007669"/>
    <property type="project" value="TreeGrafter"/>
</dbReference>
<dbReference type="GO" id="GO:0003735">
    <property type="term" value="F:structural constituent of ribosome"/>
    <property type="evidence" value="ECO:0007669"/>
    <property type="project" value="InterPro"/>
</dbReference>
<dbReference type="PANTHER" id="PTHR33398">
    <property type="entry name" value="30S RIBOSOMAL PROTEIN S20"/>
    <property type="match status" value="1"/>
</dbReference>